<dbReference type="EMBL" id="BFEA01000167">
    <property type="protein sequence ID" value="GBG72539.1"/>
    <property type="molecule type" value="Genomic_DNA"/>
</dbReference>
<feature type="domain" description="DUF659" evidence="2">
    <location>
        <begin position="188"/>
        <end position="265"/>
    </location>
</feature>
<dbReference type="SUPFAM" id="SSF53098">
    <property type="entry name" value="Ribonuclease H-like"/>
    <property type="match status" value="1"/>
</dbReference>
<dbReference type="Proteomes" id="UP000265515">
    <property type="component" value="Unassembled WGS sequence"/>
</dbReference>
<dbReference type="OrthoDB" id="4951847at2759"/>
<dbReference type="InterPro" id="IPR012337">
    <property type="entry name" value="RNaseH-like_sf"/>
</dbReference>
<gene>
    <name evidence="3" type="ORF">CBR_g12110</name>
</gene>
<feature type="region of interest" description="Disordered" evidence="1">
    <location>
        <begin position="603"/>
        <end position="666"/>
    </location>
</feature>
<feature type="compositionally biased region" description="Basic residues" evidence="1">
    <location>
        <begin position="566"/>
        <end position="579"/>
    </location>
</feature>
<accession>A0A388KR81</accession>
<dbReference type="AlphaFoldDB" id="A0A388KR81"/>
<name>A0A388KR81_CHABU</name>
<organism evidence="3 4">
    <name type="scientific">Chara braunii</name>
    <name type="common">Braun's stonewort</name>
    <dbReference type="NCBI Taxonomy" id="69332"/>
    <lineage>
        <taxon>Eukaryota</taxon>
        <taxon>Viridiplantae</taxon>
        <taxon>Streptophyta</taxon>
        <taxon>Charophyceae</taxon>
        <taxon>Charales</taxon>
        <taxon>Characeae</taxon>
        <taxon>Chara</taxon>
    </lineage>
</organism>
<dbReference type="Pfam" id="PF04937">
    <property type="entry name" value="DUF659"/>
    <property type="match status" value="1"/>
</dbReference>
<evidence type="ECO:0000259" key="2">
    <source>
        <dbReference type="Pfam" id="PF04937"/>
    </source>
</evidence>
<proteinExistence type="predicted"/>
<protein>
    <recommendedName>
        <fullName evidence="2">DUF659 domain-containing protein</fullName>
    </recommendedName>
</protein>
<feature type="compositionally biased region" description="Basic and acidic residues" evidence="1">
    <location>
        <begin position="30"/>
        <end position="53"/>
    </location>
</feature>
<evidence type="ECO:0000313" key="4">
    <source>
        <dbReference type="Proteomes" id="UP000265515"/>
    </source>
</evidence>
<feature type="compositionally biased region" description="Polar residues" evidence="1">
    <location>
        <begin position="486"/>
        <end position="510"/>
    </location>
</feature>
<reference evidence="3 4" key="1">
    <citation type="journal article" date="2018" name="Cell">
        <title>The Chara Genome: Secondary Complexity and Implications for Plant Terrestrialization.</title>
        <authorList>
            <person name="Nishiyama T."/>
            <person name="Sakayama H."/>
            <person name="Vries J.D."/>
            <person name="Buschmann H."/>
            <person name="Saint-Marcoux D."/>
            <person name="Ullrich K.K."/>
            <person name="Haas F.B."/>
            <person name="Vanderstraeten L."/>
            <person name="Becker D."/>
            <person name="Lang D."/>
            <person name="Vosolsobe S."/>
            <person name="Rombauts S."/>
            <person name="Wilhelmsson P.K.I."/>
            <person name="Janitza P."/>
            <person name="Kern R."/>
            <person name="Heyl A."/>
            <person name="Rumpler F."/>
            <person name="Villalobos L.I.A.C."/>
            <person name="Clay J.M."/>
            <person name="Skokan R."/>
            <person name="Toyoda A."/>
            <person name="Suzuki Y."/>
            <person name="Kagoshima H."/>
            <person name="Schijlen E."/>
            <person name="Tajeshwar N."/>
            <person name="Catarino B."/>
            <person name="Hetherington A.J."/>
            <person name="Saltykova A."/>
            <person name="Bonnot C."/>
            <person name="Breuninger H."/>
            <person name="Symeonidi A."/>
            <person name="Radhakrishnan G.V."/>
            <person name="Van Nieuwerburgh F."/>
            <person name="Deforce D."/>
            <person name="Chang C."/>
            <person name="Karol K.G."/>
            <person name="Hedrich R."/>
            <person name="Ulvskov P."/>
            <person name="Glockner G."/>
            <person name="Delwiche C.F."/>
            <person name="Petrasek J."/>
            <person name="Van de Peer Y."/>
            <person name="Friml J."/>
            <person name="Beilby M."/>
            <person name="Dolan L."/>
            <person name="Kohara Y."/>
            <person name="Sugano S."/>
            <person name="Fujiyama A."/>
            <person name="Delaux P.-M."/>
            <person name="Quint M."/>
            <person name="TheiBen G."/>
            <person name="Hagemann M."/>
            <person name="Harholt J."/>
            <person name="Dunand C."/>
            <person name="Zachgo S."/>
            <person name="Langdale J."/>
            <person name="Maumus F."/>
            <person name="Straeten D.V.D."/>
            <person name="Gould S.B."/>
            <person name="Rensing S.A."/>
        </authorList>
    </citation>
    <scope>NUCLEOTIDE SEQUENCE [LARGE SCALE GENOMIC DNA]</scope>
    <source>
        <strain evidence="3 4">S276</strain>
    </source>
</reference>
<sequence length="713" mass="78653">MAMDDMYGGEGGVLPDEPVKQTQVPATDQGRGDANDRVEELPVHTRDSNDGRDRLRSLVGMTAPAVGGGATTTPGRQVASTNVALKARQSTLDPFIGNKVQKDLDRLLALAMYRGGVSFNWMRLKETQDYWDYIVTLLRASIVPVPQLLTYEGLRTRMLHIIYHEVATLIAPKKAKRADTGCTDKTGVSLADIWESVIRDDIGVHNVNAICTNNVEVMKAAADVLHSHPDHAIARIPWIPCAAHCLSLLLRDIAAQPWARLVMTRSHKMVKFMRNKQRALALHRGTEHALDLRRRADTRFRTAFMMFERLWAQRFVLDEVVSSDNWRPARWAGDARTEEPEVRRLCRSDSWWQQVKRVMDAMEPCYNFLKDMDRDGSSPPSSWDLQSILERKIDALHLEERERVAIMEIVEDRCAMMCQPAHAATYLLDPRRRDERASTGVMGGVDRGSSHATQGGRRSLLLTSRVPLTSPTSIPPRPGPGAIHSPHSSTLSGGFSLPTSVRPSSSTTICTAMRSPLGMPPLSARRPSAIRDNVKTSRVGRKKRQSEDDGGEDPPPARPKAGTGRARGRSRGSGRRRGKQQQSWALSALGDAHAETTDLAEGIAAGGGVSGGIRTKSRAAGRERQKTSSRMVDDDPDGDDHGNTSDEMSDSDCADETRQRGQAEGGDDVMTTLMALATWQIRGMWCCRVHSSACMGSCGIVGLERWMQCAFVK</sequence>
<dbReference type="Gramene" id="GBG72539">
    <property type="protein sequence ID" value="GBG72539"/>
    <property type="gene ID" value="CBR_g12110"/>
</dbReference>
<feature type="region of interest" description="Disordered" evidence="1">
    <location>
        <begin position="438"/>
        <end position="590"/>
    </location>
</feature>
<keyword evidence="4" id="KW-1185">Reference proteome</keyword>
<evidence type="ECO:0000256" key="1">
    <source>
        <dbReference type="SAM" id="MobiDB-lite"/>
    </source>
</evidence>
<comment type="caution">
    <text evidence="3">The sequence shown here is derived from an EMBL/GenBank/DDBJ whole genome shotgun (WGS) entry which is preliminary data.</text>
</comment>
<dbReference type="InterPro" id="IPR007021">
    <property type="entry name" value="DUF659"/>
</dbReference>
<dbReference type="PANTHER" id="PTHR32166:SF123">
    <property type="entry name" value="BED-TYPE DOMAIN-CONTAINING PROTEIN"/>
    <property type="match status" value="1"/>
</dbReference>
<evidence type="ECO:0000313" key="3">
    <source>
        <dbReference type="EMBL" id="GBG72539.1"/>
    </source>
</evidence>
<dbReference type="PANTHER" id="PTHR32166">
    <property type="entry name" value="OSJNBA0013A04.12 PROTEIN"/>
    <property type="match status" value="1"/>
</dbReference>
<feature type="region of interest" description="Disordered" evidence="1">
    <location>
        <begin position="1"/>
        <end position="53"/>
    </location>
</feature>